<feature type="transmembrane region" description="Helical" evidence="1">
    <location>
        <begin position="7"/>
        <end position="24"/>
    </location>
</feature>
<feature type="transmembrane region" description="Helical" evidence="1">
    <location>
        <begin position="30"/>
        <end position="51"/>
    </location>
</feature>
<dbReference type="AlphaFoldDB" id="A0A401G5K4"/>
<evidence type="ECO:0000313" key="3">
    <source>
        <dbReference type="Proteomes" id="UP000287166"/>
    </source>
</evidence>
<dbReference type="GeneID" id="38774359"/>
<reference evidence="2 3" key="1">
    <citation type="journal article" date="2018" name="Sci. Rep.">
        <title>Genome sequence of the cauliflower mushroom Sparassis crispa (Hanabiratake) and its association with beneficial usage.</title>
        <authorList>
            <person name="Kiyama R."/>
            <person name="Furutani Y."/>
            <person name="Kawaguchi K."/>
            <person name="Nakanishi T."/>
        </authorList>
    </citation>
    <scope>NUCLEOTIDE SEQUENCE [LARGE SCALE GENOMIC DNA]</scope>
</reference>
<dbReference type="Proteomes" id="UP000287166">
    <property type="component" value="Unassembled WGS sequence"/>
</dbReference>
<dbReference type="InParanoid" id="A0A401G5K4"/>
<accession>A0A401G5K4</accession>
<dbReference type="RefSeq" id="XP_027608355.1">
    <property type="nucleotide sequence ID" value="XM_027752554.1"/>
</dbReference>
<evidence type="ECO:0000256" key="1">
    <source>
        <dbReference type="SAM" id="Phobius"/>
    </source>
</evidence>
<proteinExistence type="predicted"/>
<sequence length="71" mass="7702">MGSIFSAIGNGLSAIVSAIANIIMTIIDVIFMIIVTIIDVIVDILCCNCFGGRRHRTGTHRYRSGRGSSRF</sequence>
<dbReference type="EMBL" id="BFAD01000001">
    <property type="protein sequence ID" value="GBE77442.1"/>
    <property type="molecule type" value="Genomic_DNA"/>
</dbReference>
<keyword evidence="1" id="KW-0812">Transmembrane</keyword>
<evidence type="ECO:0000313" key="2">
    <source>
        <dbReference type="EMBL" id="GBE77442.1"/>
    </source>
</evidence>
<protein>
    <submittedName>
        <fullName evidence="2">Uncharacterized protein</fullName>
    </submittedName>
</protein>
<keyword evidence="1" id="KW-1133">Transmembrane helix</keyword>
<keyword evidence="3" id="KW-1185">Reference proteome</keyword>
<gene>
    <name evidence="2" type="ORF">SCP_0103170</name>
</gene>
<comment type="caution">
    <text evidence="2">The sequence shown here is derived from an EMBL/GenBank/DDBJ whole genome shotgun (WGS) entry which is preliminary data.</text>
</comment>
<keyword evidence="1" id="KW-0472">Membrane</keyword>
<organism evidence="2 3">
    <name type="scientific">Sparassis crispa</name>
    <dbReference type="NCBI Taxonomy" id="139825"/>
    <lineage>
        <taxon>Eukaryota</taxon>
        <taxon>Fungi</taxon>
        <taxon>Dikarya</taxon>
        <taxon>Basidiomycota</taxon>
        <taxon>Agaricomycotina</taxon>
        <taxon>Agaricomycetes</taxon>
        <taxon>Polyporales</taxon>
        <taxon>Sparassidaceae</taxon>
        <taxon>Sparassis</taxon>
    </lineage>
</organism>
<name>A0A401G5K4_9APHY</name>